<dbReference type="EMBL" id="CAJOAY010024480">
    <property type="protein sequence ID" value="CAF4375182.1"/>
    <property type="molecule type" value="Genomic_DNA"/>
</dbReference>
<comment type="caution">
    <text evidence="1">The sequence shown here is derived from an EMBL/GenBank/DDBJ whole genome shotgun (WGS) entry which is preliminary data.</text>
</comment>
<gene>
    <name evidence="1" type="ORF">OKA104_LOCUS50052</name>
</gene>
<feature type="non-terminal residue" evidence="1">
    <location>
        <position position="1"/>
    </location>
</feature>
<protein>
    <submittedName>
        <fullName evidence="1">Uncharacterized protein</fullName>
    </submittedName>
</protein>
<proteinExistence type="predicted"/>
<dbReference type="AlphaFoldDB" id="A0A820MK59"/>
<organism evidence="1 2">
    <name type="scientific">Adineta steineri</name>
    <dbReference type="NCBI Taxonomy" id="433720"/>
    <lineage>
        <taxon>Eukaryota</taxon>
        <taxon>Metazoa</taxon>
        <taxon>Spiralia</taxon>
        <taxon>Gnathifera</taxon>
        <taxon>Rotifera</taxon>
        <taxon>Eurotatoria</taxon>
        <taxon>Bdelloidea</taxon>
        <taxon>Adinetida</taxon>
        <taxon>Adinetidae</taxon>
        <taxon>Adineta</taxon>
    </lineage>
</organism>
<evidence type="ECO:0000313" key="2">
    <source>
        <dbReference type="Proteomes" id="UP000663881"/>
    </source>
</evidence>
<reference evidence="1" key="1">
    <citation type="submission" date="2021-02" db="EMBL/GenBank/DDBJ databases">
        <authorList>
            <person name="Nowell W R."/>
        </authorList>
    </citation>
    <scope>NUCLEOTIDE SEQUENCE</scope>
</reference>
<name>A0A820MK59_9BILA</name>
<dbReference type="Proteomes" id="UP000663881">
    <property type="component" value="Unassembled WGS sequence"/>
</dbReference>
<sequence>MNYILQPLNARAKLKIAKTAYEQNFQEAVLVAQIDFEDINLNINRNQYADLLDLLEFEDYLNMKTKYIKYHKIINDTQYKNASLRR</sequence>
<evidence type="ECO:0000313" key="1">
    <source>
        <dbReference type="EMBL" id="CAF4375182.1"/>
    </source>
</evidence>
<accession>A0A820MK59</accession>